<evidence type="ECO:0000313" key="2">
    <source>
        <dbReference type="EMBL" id="MFC4835219.1"/>
    </source>
</evidence>
<dbReference type="RefSeq" id="WP_274191691.1">
    <property type="nucleotide sequence ID" value="NZ_BAABHN010000047.1"/>
</dbReference>
<keyword evidence="3" id="KW-1185">Reference proteome</keyword>
<dbReference type="EMBL" id="JBHSIM010000047">
    <property type="protein sequence ID" value="MFC4835219.1"/>
    <property type="molecule type" value="Genomic_DNA"/>
</dbReference>
<evidence type="ECO:0000313" key="3">
    <source>
        <dbReference type="Proteomes" id="UP001595909"/>
    </source>
</evidence>
<dbReference type="InterPro" id="IPR005754">
    <property type="entry name" value="Sortase"/>
</dbReference>
<dbReference type="InterPro" id="IPR023365">
    <property type="entry name" value="Sortase_dom-sf"/>
</dbReference>
<dbReference type="CDD" id="cd05829">
    <property type="entry name" value="Sortase_F"/>
    <property type="match status" value="1"/>
</dbReference>
<name>A0ABV9RM09_9PSEU</name>
<dbReference type="SUPFAM" id="SSF63817">
    <property type="entry name" value="Sortase"/>
    <property type="match status" value="1"/>
</dbReference>
<dbReference type="Pfam" id="PF04203">
    <property type="entry name" value="Sortase"/>
    <property type="match status" value="1"/>
</dbReference>
<gene>
    <name evidence="2" type="ORF">ACFPEL_22615</name>
</gene>
<organism evidence="2 3">
    <name type="scientific">Actinomycetospora chibensis</name>
    <dbReference type="NCBI Taxonomy" id="663606"/>
    <lineage>
        <taxon>Bacteria</taxon>
        <taxon>Bacillati</taxon>
        <taxon>Actinomycetota</taxon>
        <taxon>Actinomycetes</taxon>
        <taxon>Pseudonocardiales</taxon>
        <taxon>Pseudonocardiaceae</taxon>
        <taxon>Actinomycetospora</taxon>
    </lineage>
</organism>
<dbReference type="InterPro" id="IPR042001">
    <property type="entry name" value="Sortase_F"/>
</dbReference>
<protein>
    <submittedName>
        <fullName evidence="2">Class F sortase</fullName>
    </submittedName>
</protein>
<proteinExistence type="predicted"/>
<dbReference type="Gene3D" id="2.40.260.10">
    <property type="entry name" value="Sortase"/>
    <property type="match status" value="1"/>
</dbReference>
<sequence length="213" mass="21471">MTRGGAALPLVAVVTGVALAVWGFDLAPRAVDADIDLGVVPPTASIASTPPSLPALVTSARATAAETPPGPPTRLLIPALDVDAPVDPVDAPGADLQVPDDPARVGWWRAGASPDGGSGSTLLAGHVDTAADGPGALFLLDRLGPGDAVSVLTTWGEVRYVVAAVRHYAKPELPGDLASAAGPARLVIVSCGGPFDRVRRTYLDNVVVFATPA</sequence>
<reference evidence="3" key="1">
    <citation type="journal article" date="2019" name="Int. J. Syst. Evol. Microbiol.">
        <title>The Global Catalogue of Microorganisms (GCM) 10K type strain sequencing project: providing services to taxonomists for standard genome sequencing and annotation.</title>
        <authorList>
            <consortium name="The Broad Institute Genomics Platform"/>
            <consortium name="The Broad Institute Genome Sequencing Center for Infectious Disease"/>
            <person name="Wu L."/>
            <person name="Ma J."/>
        </authorList>
    </citation>
    <scope>NUCLEOTIDE SEQUENCE [LARGE SCALE GENOMIC DNA]</scope>
    <source>
        <strain evidence="3">CCUG 50347</strain>
    </source>
</reference>
<accession>A0ABV9RM09</accession>
<evidence type="ECO:0000256" key="1">
    <source>
        <dbReference type="ARBA" id="ARBA00022801"/>
    </source>
</evidence>
<keyword evidence="1" id="KW-0378">Hydrolase</keyword>
<dbReference type="Proteomes" id="UP001595909">
    <property type="component" value="Unassembled WGS sequence"/>
</dbReference>
<comment type="caution">
    <text evidence="2">The sequence shown here is derived from an EMBL/GenBank/DDBJ whole genome shotgun (WGS) entry which is preliminary data.</text>
</comment>